<dbReference type="GO" id="GO:0016787">
    <property type="term" value="F:hydrolase activity"/>
    <property type="evidence" value="ECO:0007669"/>
    <property type="project" value="UniProtKB-KW"/>
</dbReference>
<accession>A0A6L6WI55</accession>
<gene>
    <name evidence="1" type="ORF">GO984_14330</name>
</gene>
<dbReference type="EMBL" id="WQLV01000008">
    <property type="protein sequence ID" value="MVO16991.1"/>
    <property type="molecule type" value="Genomic_DNA"/>
</dbReference>
<dbReference type="Proteomes" id="UP000478892">
    <property type="component" value="Unassembled WGS sequence"/>
</dbReference>
<evidence type="ECO:0000313" key="1">
    <source>
        <dbReference type="EMBL" id="MVO16991.1"/>
    </source>
</evidence>
<evidence type="ECO:0000313" key="2">
    <source>
        <dbReference type="Proteomes" id="UP000478892"/>
    </source>
</evidence>
<comment type="caution">
    <text evidence="1">The sequence shown here is derived from an EMBL/GenBank/DDBJ whole genome shotgun (WGS) entry which is preliminary data.</text>
</comment>
<protein>
    <submittedName>
        <fullName evidence="1">Peptidyl-tRNA hydrolase</fullName>
    </submittedName>
</protein>
<keyword evidence="2" id="KW-1185">Reference proteome</keyword>
<dbReference type="AlphaFoldDB" id="A0A6L6WI55"/>
<organism evidence="1 2">
    <name type="scientific">Parasedimentitalea huanghaiensis</name>
    <dbReference type="NCBI Taxonomy" id="2682100"/>
    <lineage>
        <taxon>Bacteria</taxon>
        <taxon>Pseudomonadati</taxon>
        <taxon>Pseudomonadota</taxon>
        <taxon>Alphaproteobacteria</taxon>
        <taxon>Rhodobacterales</taxon>
        <taxon>Paracoccaceae</taxon>
        <taxon>Parasedimentitalea</taxon>
    </lineage>
</organism>
<proteinExistence type="predicted"/>
<sequence length="69" mass="8155">MLDRIDSEETVLRRRMLFRLLRGFNFDKPEFRGEKITELVPDQLMASDLRRLPADKSNCLILAESMRLS</sequence>
<name>A0A6L6WI55_9RHOB</name>
<reference evidence="1 2" key="1">
    <citation type="submission" date="2019-12" db="EMBL/GenBank/DDBJ databases">
        <authorList>
            <person name="Zhang Y.-J."/>
        </authorList>
    </citation>
    <scope>NUCLEOTIDE SEQUENCE [LARGE SCALE GENOMIC DNA]</scope>
    <source>
        <strain evidence="1 2">CY05</strain>
    </source>
</reference>
<keyword evidence="1" id="KW-0378">Hydrolase</keyword>
<dbReference type="RefSeq" id="WP_157023233.1">
    <property type="nucleotide sequence ID" value="NZ_WQLV01000008.1"/>
</dbReference>